<keyword evidence="2" id="KW-0238">DNA-binding</keyword>
<evidence type="ECO:0000256" key="2">
    <source>
        <dbReference type="ARBA" id="ARBA00023125"/>
    </source>
</evidence>
<dbReference type="Pfam" id="PF11680">
    <property type="entry name" value="DUF3276"/>
    <property type="match status" value="1"/>
</dbReference>
<dbReference type="Gene3D" id="3.10.450.700">
    <property type="match status" value="1"/>
</dbReference>
<feature type="region of interest" description="Disordered" evidence="3">
    <location>
        <begin position="112"/>
        <end position="134"/>
    </location>
</feature>
<evidence type="ECO:0000313" key="4">
    <source>
        <dbReference type="EMBL" id="GAA4235914.1"/>
    </source>
</evidence>
<accession>A0ABP8C9M5</accession>
<comment type="similarity">
    <text evidence="1">Belongs to the PUR DNA-binding protein family.</text>
</comment>
<protein>
    <submittedName>
        <fullName evidence="4">PUR family DNA/RNA-binding protein</fullName>
    </submittedName>
</protein>
<dbReference type="Proteomes" id="UP001501496">
    <property type="component" value="Unassembled WGS sequence"/>
</dbReference>
<dbReference type="SMART" id="SM00712">
    <property type="entry name" value="PUR"/>
    <property type="match status" value="1"/>
</dbReference>
<name>A0ABP8C9M5_9FLAO</name>
<dbReference type="EMBL" id="BAABCA010000004">
    <property type="protein sequence ID" value="GAA4235914.1"/>
    <property type="molecule type" value="Genomic_DNA"/>
</dbReference>
<dbReference type="RefSeq" id="WP_344787964.1">
    <property type="nucleotide sequence ID" value="NZ_BAABCA010000004.1"/>
</dbReference>
<evidence type="ECO:0000313" key="5">
    <source>
        <dbReference type="Proteomes" id="UP001501496"/>
    </source>
</evidence>
<proteinExistence type="inferred from homology"/>
<keyword evidence="5" id="KW-1185">Reference proteome</keyword>
<gene>
    <name evidence="4" type="ORF">GCM10022291_18990</name>
</gene>
<organism evidence="4 5">
    <name type="scientific">Postechiella marina</name>
    <dbReference type="NCBI Taxonomy" id="943941"/>
    <lineage>
        <taxon>Bacteria</taxon>
        <taxon>Pseudomonadati</taxon>
        <taxon>Bacteroidota</taxon>
        <taxon>Flavobacteriia</taxon>
        <taxon>Flavobacteriales</taxon>
        <taxon>Flavobacteriaceae</taxon>
        <taxon>Postechiella</taxon>
    </lineage>
</organism>
<comment type="caution">
    <text evidence="4">The sequence shown here is derived from an EMBL/GenBank/DDBJ whole genome shotgun (WGS) entry which is preliminary data.</text>
</comment>
<dbReference type="InterPro" id="IPR006628">
    <property type="entry name" value="PUR-bd_fam"/>
</dbReference>
<evidence type="ECO:0000256" key="1">
    <source>
        <dbReference type="ARBA" id="ARBA00009251"/>
    </source>
</evidence>
<reference evidence="5" key="1">
    <citation type="journal article" date="2019" name="Int. J. Syst. Evol. Microbiol.">
        <title>The Global Catalogue of Microorganisms (GCM) 10K type strain sequencing project: providing services to taxonomists for standard genome sequencing and annotation.</title>
        <authorList>
            <consortium name="The Broad Institute Genomics Platform"/>
            <consortium name="The Broad Institute Genome Sequencing Center for Infectious Disease"/>
            <person name="Wu L."/>
            <person name="Ma J."/>
        </authorList>
    </citation>
    <scope>NUCLEOTIDE SEQUENCE [LARGE SCALE GENOMIC DNA]</scope>
    <source>
        <strain evidence="5">JCM 17630</strain>
    </source>
</reference>
<evidence type="ECO:0000256" key="3">
    <source>
        <dbReference type="SAM" id="MobiDB-lite"/>
    </source>
</evidence>
<sequence>MYNNDMMEKEEIFSKVLRAGRRTYFFDVRATKAEDYYLTITESKKFTNDDGSFHYKKHKIYIYKEDFSEFREILSEMTDYIIREKGDEVISERHQKDFKKEYNNNDAVTPTTNEIAKEDTPSTDNFTDISFDDI</sequence>